<keyword evidence="4" id="KW-1185">Reference proteome</keyword>
<dbReference type="PROSITE" id="PS50106">
    <property type="entry name" value="PDZ"/>
    <property type="match status" value="1"/>
</dbReference>
<accession>A0ABP0EUL1</accession>
<dbReference type="SMART" id="SM00228">
    <property type="entry name" value="PDZ"/>
    <property type="match status" value="1"/>
</dbReference>
<reference evidence="3 4" key="1">
    <citation type="submission" date="2024-02" db="EMBL/GenBank/DDBJ databases">
        <authorList>
            <person name="Daric V."/>
            <person name="Darras S."/>
        </authorList>
    </citation>
    <scope>NUCLEOTIDE SEQUENCE [LARGE SCALE GENOMIC DNA]</scope>
</reference>
<dbReference type="InterPro" id="IPR041489">
    <property type="entry name" value="PDZ_6"/>
</dbReference>
<comment type="similarity">
    <text evidence="1">Belongs to the peptidase S1C family.</text>
</comment>
<dbReference type="Gene3D" id="2.30.42.10">
    <property type="match status" value="1"/>
</dbReference>
<protein>
    <recommendedName>
        <fullName evidence="2">PDZ domain-containing protein</fullName>
    </recommendedName>
</protein>
<comment type="caution">
    <text evidence="3">The sequence shown here is derived from an EMBL/GenBank/DDBJ whole genome shotgun (WGS) entry which is preliminary data.</text>
</comment>
<dbReference type="PANTHER" id="PTHR22939:SF129">
    <property type="entry name" value="SERINE PROTEASE HTRA2, MITOCHONDRIAL"/>
    <property type="match status" value="1"/>
</dbReference>
<gene>
    <name evidence="3" type="ORF">CVLEPA_LOCUS36</name>
</gene>
<organism evidence="3 4">
    <name type="scientific">Clavelina lepadiformis</name>
    <name type="common">Light-bulb sea squirt</name>
    <name type="synonym">Ascidia lepadiformis</name>
    <dbReference type="NCBI Taxonomy" id="159417"/>
    <lineage>
        <taxon>Eukaryota</taxon>
        <taxon>Metazoa</taxon>
        <taxon>Chordata</taxon>
        <taxon>Tunicata</taxon>
        <taxon>Ascidiacea</taxon>
        <taxon>Aplousobranchia</taxon>
        <taxon>Clavelinidae</taxon>
        <taxon>Clavelina</taxon>
    </lineage>
</organism>
<dbReference type="InterPro" id="IPR036034">
    <property type="entry name" value="PDZ_sf"/>
</dbReference>
<sequence>MKIFYQSWKYLSPSAKNYVWGENENLLRAITCRILFEKKVANTLHTNFCWRRSYSSDDKSRGSFYGKLKAPLCAGLIASSLTISVLKDNLSAYAANPTQFDRSFATGGGFTGTRYIGITMLPVTGEISASLRSTYPQLQHCSGGVLVHGVQHNSPAHLAGLQVGDVILKINGEIVQSVDEVKRAIARNKILEMEVYRNGEVMSVKVYTEVSVH</sequence>
<dbReference type="Proteomes" id="UP001642483">
    <property type="component" value="Unassembled WGS sequence"/>
</dbReference>
<dbReference type="PANTHER" id="PTHR22939">
    <property type="entry name" value="SERINE PROTEASE FAMILY S1C HTRA-RELATED"/>
    <property type="match status" value="1"/>
</dbReference>
<dbReference type="Pfam" id="PF17820">
    <property type="entry name" value="PDZ_6"/>
    <property type="match status" value="1"/>
</dbReference>
<feature type="domain" description="PDZ" evidence="2">
    <location>
        <begin position="144"/>
        <end position="178"/>
    </location>
</feature>
<proteinExistence type="inferred from homology"/>
<evidence type="ECO:0000313" key="3">
    <source>
        <dbReference type="EMBL" id="CAK8671007.1"/>
    </source>
</evidence>
<evidence type="ECO:0000313" key="4">
    <source>
        <dbReference type="Proteomes" id="UP001642483"/>
    </source>
</evidence>
<evidence type="ECO:0000259" key="2">
    <source>
        <dbReference type="PROSITE" id="PS50106"/>
    </source>
</evidence>
<evidence type="ECO:0000256" key="1">
    <source>
        <dbReference type="ARBA" id="ARBA00010541"/>
    </source>
</evidence>
<dbReference type="SUPFAM" id="SSF50156">
    <property type="entry name" value="PDZ domain-like"/>
    <property type="match status" value="1"/>
</dbReference>
<dbReference type="InterPro" id="IPR001478">
    <property type="entry name" value="PDZ"/>
</dbReference>
<name>A0ABP0EUL1_CLALP</name>
<dbReference type="EMBL" id="CAWYQH010000001">
    <property type="protein sequence ID" value="CAK8671007.1"/>
    <property type="molecule type" value="Genomic_DNA"/>
</dbReference>